<feature type="transmembrane region" description="Helical" evidence="3">
    <location>
        <begin position="251"/>
        <end position="273"/>
    </location>
</feature>
<dbReference type="AlphaFoldDB" id="A0A0R1NRH4"/>
<dbReference type="GO" id="GO:0006814">
    <property type="term" value="P:sodium ion transport"/>
    <property type="evidence" value="ECO:0007669"/>
    <property type="project" value="InterPro"/>
</dbReference>
<keyword evidence="3" id="KW-1133">Transmembrane helix</keyword>
<dbReference type="NCBIfam" id="TIGR00792">
    <property type="entry name" value="gph"/>
    <property type="match status" value="1"/>
</dbReference>
<feature type="transmembrane region" description="Helical" evidence="3">
    <location>
        <begin position="293"/>
        <end position="314"/>
    </location>
</feature>
<evidence type="ECO:0000256" key="3">
    <source>
        <dbReference type="SAM" id="Phobius"/>
    </source>
</evidence>
<dbReference type="PATRIC" id="fig|1423766.4.peg.2024"/>
<dbReference type="EMBL" id="AZEB01000004">
    <property type="protein sequence ID" value="KRL22719.1"/>
    <property type="molecule type" value="Genomic_DNA"/>
</dbReference>
<feature type="transmembrane region" description="Helical" evidence="3">
    <location>
        <begin position="208"/>
        <end position="230"/>
    </location>
</feature>
<dbReference type="InterPro" id="IPR039672">
    <property type="entry name" value="MFS_2"/>
</dbReference>
<feature type="transmembrane region" description="Helical" evidence="3">
    <location>
        <begin position="105"/>
        <end position="125"/>
    </location>
</feature>
<dbReference type="Gene3D" id="1.20.1250.20">
    <property type="entry name" value="MFS general substrate transporter like domains"/>
    <property type="match status" value="1"/>
</dbReference>
<dbReference type="GO" id="GO:0005886">
    <property type="term" value="C:plasma membrane"/>
    <property type="evidence" value="ECO:0007669"/>
    <property type="project" value="TreeGrafter"/>
</dbReference>
<dbReference type="Proteomes" id="UP000051439">
    <property type="component" value="Unassembled WGS sequence"/>
</dbReference>
<accession>A0A0R1NRH4</accession>
<dbReference type="RefSeq" id="WP_008855920.1">
    <property type="nucleotide sequence ID" value="NZ_AZEB01000004.1"/>
</dbReference>
<feature type="transmembrane region" description="Helical" evidence="3">
    <location>
        <begin position="326"/>
        <end position="344"/>
    </location>
</feature>
<keyword evidence="1" id="KW-0762">Sugar transport</keyword>
<feature type="transmembrane region" description="Helical" evidence="3">
    <location>
        <begin position="402"/>
        <end position="422"/>
    </location>
</feature>
<dbReference type="PANTHER" id="PTHR11328">
    <property type="entry name" value="MAJOR FACILITATOR SUPERFAMILY DOMAIN-CONTAINING PROTEIN"/>
    <property type="match status" value="1"/>
</dbReference>
<dbReference type="GO" id="GO:0008643">
    <property type="term" value="P:carbohydrate transport"/>
    <property type="evidence" value="ECO:0007669"/>
    <property type="project" value="InterPro"/>
</dbReference>
<feature type="transmembrane region" description="Helical" evidence="3">
    <location>
        <begin position="350"/>
        <end position="373"/>
    </location>
</feature>
<feature type="transmembrane region" description="Helical" evidence="3">
    <location>
        <begin position="180"/>
        <end position="202"/>
    </location>
</feature>
<name>A0A0R1NRH4_9LACO</name>
<keyword evidence="5" id="KW-1185">Reference proteome</keyword>
<feature type="transmembrane region" description="Helical" evidence="3">
    <location>
        <begin position="137"/>
        <end position="160"/>
    </location>
</feature>
<evidence type="ECO:0000313" key="5">
    <source>
        <dbReference type="Proteomes" id="UP000051439"/>
    </source>
</evidence>
<dbReference type="GO" id="GO:0015293">
    <property type="term" value="F:symporter activity"/>
    <property type="evidence" value="ECO:0007669"/>
    <property type="project" value="InterPro"/>
</dbReference>
<dbReference type="InterPro" id="IPR036259">
    <property type="entry name" value="MFS_trans_sf"/>
</dbReference>
<dbReference type="SUPFAM" id="SSF103473">
    <property type="entry name" value="MFS general substrate transporter"/>
    <property type="match status" value="1"/>
</dbReference>
<evidence type="ECO:0000256" key="1">
    <source>
        <dbReference type="ARBA" id="ARBA00022597"/>
    </source>
</evidence>
<reference evidence="4 5" key="1">
    <citation type="journal article" date="2015" name="Genome Announc.">
        <title>Expanding the biotechnology potential of lactobacilli through comparative genomics of 213 strains and associated genera.</title>
        <authorList>
            <person name="Sun Z."/>
            <person name="Harris H.M."/>
            <person name="McCann A."/>
            <person name="Guo C."/>
            <person name="Argimon S."/>
            <person name="Zhang W."/>
            <person name="Yang X."/>
            <person name="Jeffery I.B."/>
            <person name="Cooney J.C."/>
            <person name="Kagawa T.F."/>
            <person name="Liu W."/>
            <person name="Song Y."/>
            <person name="Salvetti E."/>
            <person name="Wrobel A."/>
            <person name="Rasinkangas P."/>
            <person name="Parkhill J."/>
            <person name="Rea M.C."/>
            <person name="O'Sullivan O."/>
            <person name="Ritari J."/>
            <person name="Douillard F.P."/>
            <person name="Paul Ross R."/>
            <person name="Yang R."/>
            <person name="Briner A.E."/>
            <person name="Felis G.E."/>
            <person name="de Vos W.M."/>
            <person name="Barrangou R."/>
            <person name="Klaenhammer T.R."/>
            <person name="Caufield P.W."/>
            <person name="Cui Y."/>
            <person name="Zhang H."/>
            <person name="O'Toole P.W."/>
        </authorList>
    </citation>
    <scope>NUCLEOTIDE SEQUENCE [LARGE SCALE GENOMIC DNA]</scope>
    <source>
        <strain evidence="4 5">DSM 19906</strain>
    </source>
</reference>
<keyword evidence="3" id="KW-0472">Membrane</keyword>
<dbReference type="Pfam" id="PF13347">
    <property type="entry name" value="MFS_2"/>
    <property type="match status" value="1"/>
</dbReference>
<proteinExistence type="predicted"/>
<comment type="caution">
    <text evidence="4">The sequence shown here is derived from an EMBL/GenBank/DDBJ whole genome shotgun (WGS) entry which is preliminary data.</text>
</comment>
<feature type="transmembrane region" description="Helical" evidence="3">
    <location>
        <begin position="59"/>
        <end position="78"/>
    </location>
</feature>
<protein>
    <submittedName>
        <fullName evidence="4">Transporter, major facilitator family protein</fullName>
    </submittedName>
</protein>
<keyword evidence="1" id="KW-0813">Transport</keyword>
<keyword evidence="3" id="KW-0812">Transmembrane</keyword>
<evidence type="ECO:0000313" key="4">
    <source>
        <dbReference type="EMBL" id="KRL22719.1"/>
    </source>
</evidence>
<gene>
    <name evidence="4" type="ORF">FC98_GL001952</name>
</gene>
<dbReference type="PANTHER" id="PTHR11328:SF24">
    <property type="entry name" value="MAJOR FACILITATOR SUPERFAMILY (MFS) PROFILE DOMAIN-CONTAINING PROTEIN"/>
    <property type="match status" value="1"/>
</dbReference>
<sequence length="483" mass="52597">MESEDVKVAAESSDPKESKEKLMNDSSKRIPTRQKIAYGFGDFGNGFMFDLGQAYLTKFWIDGIGIGAGVVGGIFAFTKIFDAFMDPIAGSVVDNRKKIGKRGKFRPVMMISAVILGILTVLTFMMPDGLSMTQKIIYAYAAYMIWGLVYSFTNDPYGSLASVMSRNTQDRSFMATTRQIGSVGAQFVAGVAFIPLTVLIGGSDQRLGYFWAAAIFAAFGVLMFGVCYLGTKENVHVHRNKSAQKEGFKDYFKVIFKNGPLGALILMTIFTISAMNTNNQMMVFYAEYNLGNIGLQPIINAIMMGCSIVGVFMIPMLTKHFGQKRTAMVSFVVGACANLLNFVLPDHVVVFVILVTIGYTALAIPNGITWAMVSNAIDYGEWRSGIRKEGITYAAFNFSRKIAQSIAALVSAGILALTGYVANAHQTAGALRGIKAAMTLYPGICLVMAAVIIGFLYKLDDERFGKIADDLDHGRWEGGKIGK</sequence>
<feature type="transmembrane region" description="Helical" evidence="3">
    <location>
        <begin position="434"/>
        <end position="457"/>
    </location>
</feature>
<organism evidence="4 5">
    <name type="scientific">Lentilactobacillus kisonensis DSM 19906 = JCM 15041</name>
    <dbReference type="NCBI Taxonomy" id="1423766"/>
    <lineage>
        <taxon>Bacteria</taxon>
        <taxon>Bacillati</taxon>
        <taxon>Bacillota</taxon>
        <taxon>Bacilli</taxon>
        <taxon>Lactobacillales</taxon>
        <taxon>Lactobacillaceae</taxon>
        <taxon>Lentilactobacillus</taxon>
    </lineage>
</organism>
<dbReference type="InterPro" id="IPR001927">
    <property type="entry name" value="Na/Gal_symport"/>
</dbReference>
<evidence type="ECO:0000256" key="2">
    <source>
        <dbReference type="SAM" id="MobiDB-lite"/>
    </source>
</evidence>
<feature type="region of interest" description="Disordered" evidence="2">
    <location>
        <begin position="1"/>
        <end position="26"/>
    </location>
</feature>
<dbReference type="CDD" id="cd17332">
    <property type="entry name" value="MFS_MelB_like"/>
    <property type="match status" value="1"/>
</dbReference>